<gene>
    <name evidence="3" type="ORF">L3X39_10080</name>
</gene>
<evidence type="ECO:0000313" key="3">
    <source>
        <dbReference type="EMBL" id="MCF7560983.1"/>
    </source>
</evidence>
<protein>
    <submittedName>
        <fullName evidence="3">CPBP family intramembrane metalloprotease</fullName>
    </submittedName>
</protein>
<dbReference type="RefSeq" id="WP_237231663.1">
    <property type="nucleotide sequence ID" value="NZ_JAKKDV010000004.1"/>
</dbReference>
<feature type="transmembrane region" description="Helical" evidence="1">
    <location>
        <begin position="46"/>
        <end position="63"/>
    </location>
</feature>
<feature type="transmembrane region" description="Helical" evidence="1">
    <location>
        <begin position="83"/>
        <end position="101"/>
    </location>
</feature>
<dbReference type="Proteomes" id="UP001200022">
    <property type="component" value="Unassembled WGS sequence"/>
</dbReference>
<keyword evidence="1" id="KW-0472">Membrane</keyword>
<keyword evidence="1" id="KW-0812">Transmembrane</keyword>
<accession>A0ABS9IK43</accession>
<feature type="domain" description="CAAX prenyl protease 2/Lysostaphin resistance protein A-like" evidence="2">
    <location>
        <begin position="119"/>
        <end position="206"/>
    </location>
</feature>
<keyword evidence="4" id="KW-1185">Reference proteome</keyword>
<dbReference type="EMBL" id="JAKKDV010000004">
    <property type="protein sequence ID" value="MCF7560983.1"/>
    <property type="molecule type" value="Genomic_DNA"/>
</dbReference>
<keyword evidence="1" id="KW-1133">Transmembrane helix</keyword>
<keyword evidence="3" id="KW-0482">Metalloprotease</keyword>
<organism evidence="3 4">
    <name type="scientific">Flaviramulus multivorans</name>
    <dbReference type="NCBI Taxonomy" id="1304750"/>
    <lineage>
        <taxon>Bacteria</taxon>
        <taxon>Pseudomonadati</taxon>
        <taxon>Bacteroidota</taxon>
        <taxon>Flavobacteriia</taxon>
        <taxon>Flavobacteriales</taxon>
        <taxon>Flavobacteriaceae</taxon>
        <taxon>Flaviramulus</taxon>
    </lineage>
</organism>
<dbReference type="InterPro" id="IPR003675">
    <property type="entry name" value="Rce1/LyrA-like_dom"/>
</dbReference>
<feature type="transmembrane region" description="Helical" evidence="1">
    <location>
        <begin position="6"/>
        <end position="25"/>
    </location>
</feature>
<evidence type="ECO:0000256" key="1">
    <source>
        <dbReference type="SAM" id="Phobius"/>
    </source>
</evidence>
<keyword evidence="3" id="KW-0645">Protease</keyword>
<feature type="transmembrane region" description="Helical" evidence="1">
    <location>
        <begin position="197"/>
        <end position="217"/>
    </location>
</feature>
<feature type="transmembrane region" description="Helical" evidence="1">
    <location>
        <begin position="175"/>
        <end position="191"/>
    </location>
</feature>
<dbReference type="Pfam" id="PF02517">
    <property type="entry name" value="Rce1-like"/>
    <property type="match status" value="1"/>
</dbReference>
<dbReference type="GO" id="GO:0008237">
    <property type="term" value="F:metallopeptidase activity"/>
    <property type="evidence" value="ECO:0007669"/>
    <property type="project" value="UniProtKB-KW"/>
</dbReference>
<feature type="transmembrane region" description="Helical" evidence="1">
    <location>
        <begin position="150"/>
        <end position="168"/>
    </location>
</feature>
<reference evidence="3 4" key="1">
    <citation type="submission" date="2022-01" db="EMBL/GenBank/DDBJ databases">
        <title>Draft genome sequence of Sabulilitoribacter multivorans KCTC 32326.</title>
        <authorList>
            <person name="Oh J.-S."/>
        </authorList>
    </citation>
    <scope>NUCLEOTIDE SEQUENCE [LARGE SCALE GENOMIC DNA]</scope>
    <source>
        <strain evidence="3 4">M-M16</strain>
    </source>
</reference>
<name>A0ABS9IK43_9FLAO</name>
<keyword evidence="3" id="KW-0378">Hydrolase</keyword>
<evidence type="ECO:0000313" key="4">
    <source>
        <dbReference type="Proteomes" id="UP001200022"/>
    </source>
</evidence>
<feature type="transmembrane region" description="Helical" evidence="1">
    <location>
        <begin position="121"/>
        <end position="144"/>
    </location>
</feature>
<sequence>MNNISIIWTLIVVIFTTYFVVSLVYKKLGVNNLYTALLSTNGLRLLNLKHLLGIVLFGVLSYISIPELKYLVNTIEIPRLEVLLPFIVILFLSAFVSHLSIQKQQDFQETQINQYNFSNAWFYFIIRFSFLLCYEFFFRGVLLFKFLEHTSLSIAILYSTILYVIIHIFDSKKEIIGAIPFGVVLCLFTYLTNSIWYAFLIHLALSAVYEISVFYYLTLKNKITS</sequence>
<comment type="caution">
    <text evidence="3">The sequence shown here is derived from an EMBL/GenBank/DDBJ whole genome shotgun (WGS) entry which is preliminary data.</text>
</comment>
<proteinExistence type="predicted"/>
<evidence type="ECO:0000259" key="2">
    <source>
        <dbReference type="Pfam" id="PF02517"/>
    </source>
</evidence>